<reference evidence="2" key="1">
    <citation type="submission" date="2023-03" db="EMBL/GenBank/DDBJ databases">
        <authorList>
            <person name="Steffen K."/>
            <person name="Cardenas P."/>
        </authorList>
    </citation>
    <scope>NUCLEOTIDE SEQUENCE</scope>
</reference>
<gene>
    <name evidence="2" type="ORF">GBAR_LOCUS1994</name>
</gene>
<evidence type="ECO:0000313" key="2">
    <source>
        <dbReference type="EMBL" id="CAI7996922.1"/>
    </source>
</evidence>
<dbReference type="InterPro" id="IPR058913">
    <property type="entry name" value="Integrase_dom_put"/>
</dbReference>
<dbReference type="Pfam" id="PF24764">
    <property type="entry name" value="rva_4"/>
    <property type="match status" value="1"/>
</dbReference>
<dbReference type="AlphaFoldDB" id="A0AA35VXH0"/>
<proteinExistence type="predicted"/>
<dbReference type="PANTHER" id="PTHR46791">
    <property type="entry name" value="EXPRESSED PROTEIN"/>
    <property type="match status" value="1"/>
</dbReference>
<accession>A0AA35VXH0</accession>
<organism evidence="2 3">
    <name type="scientific">Geodia barretti</name>
    <name type="common">Barrett's horny sponge</name>
    <dbReference type="NCBI Taxonomy" id="519541"/>
    <lineage>
        <taxon>Eukaryota</taxon>
        <taxon>Metazoa</taxon>
        <taxon>Porifera</taxon>
        <taxon>Demospongiae</taxon>
        <taxon>Heteroscleromorpha</taxon>
        <taxon>Tetractinellida</taxon>
        <taxon>Astrophorina</taxon>
        <taxon>Geodiidae</taxon>
        <taxon>Geodia</taxon>
    </lineage>
</organism>
<evidence type="ECO:0000313" key="3">
    <source>
        <dbReference type="Proteomes" id="UP001174909"/>
    </source>
</evidence>
<protein>
    <recommendedName>
        <fullName evidence="1">Integrase core domain-containing protein</fullName>
    </recommendedName>
</protein>
<feature type="non-terminal residue" evidence="2">
    <location>
        <position position="118"/>
    </location>
</feature>
<dbReference type="EMBL" id="CASHTH010000285">
    <property type="protein sequence ID" value="CAI7996922.1"/>
    <property type="molecule type" value="Genomic_DNA"/>
</dbReference>
<sequence length="118" mass="13918">MLYYQLFSYLEDNNILDVDNEIHLFCLHYVFLPRVNQSLQQFIQMWNNHPLGTERNMSPTQLWMTAEHPDDVELTLQDQSWYGLDWDGPFLHAGDSVVEVSPPLILSARSTYDELTRQ</sequence>
<feature type="domain" description="Integrase core" evidence="1">
    <location>
        <begin position="2"/>
        <end position="66"/>
    </location>
</feature>
<comment type="caution">
    <text evidence="2">The sequence shown here is derived from an EMBL/GenBank/DDBJ whole genome shotgun (WGS) entry which is preliminary data.</text>
</comment>
<dbReference type="Proteomes" id="UP001174909">
    <property type="component" value="Unassembled WGS sequence"/>
</dbReference>
<dbReference type="PANTHER" id="PTHR46791:SF5">
    <property type="entry name" value="CLR5 DOMAIN-CONTAINING PROTEIN-RELATED"/>
    <property type="match status" value="1"/>
</dbReference>
<name>A0AA35VXH0_GEOBA</name>
<keyword evidence="3" id="KW-1185">Reference proteome</keyword>
<evidence type="ECO:0000259" key="1">
    <source>
        <dbReference type="Pfam" id="PF24764"/>
    </source>
</evidence>